<dbReference type="KEGG" id="goq:ACH46_08560"/>
<dbReference type="PANTHER" id="PTHR21666">
    <property type="entry name" value="PEPTIDASE-RELATED"/>
    <property type="match status" value="1"/>
</dbReference>
<evidence type="ECO:0000256" key="2">
    <source>
        <dbReference type="SAM" id="SignalP"/>
    </source>
</evidence>
<dbReference type="Proteomes" id="UP000063789">
    <property type="component" value="Chromosome"/>
</dbReference>
<dbReference type="EMBL" id="CP011853">
    <property type="protein sequence ID" value="ALG84538.1"/>
    <property type="molecule type" value="Genomic_DNA"/>
</dbReference>
<feature type="domain" description="M23ase beta-sheet core" evidence="3">
    <location>
        <begin position="53"/>
        <end position="141"/>
    </location>
</feature>
<dbReference type="Gene3D" id="2.70.70.10">
    <property type="entry name" value="Glucose Permease (Domain IIA)"/>
    <property type="match status" value="1"/>
</dbReference>
<protein>
    <submittedName>
        <fullName evidence="4">Peptidase</fullName>
    </submittedName>
</protein>
<evidence type="ECO:0000256" key="1">
    <source>
        <dbReference type="ARBA" id="ARBA00022729"/>
    </source>
</evidence>
<feature type="chain" id="PRO_5006037825" evidence="2">
    <location>
        <begin position="26"/>
        <end position="166"/>
    </location>
</feature>
<dbReference type="CDD" id="cd12797">
    <property type="entry name" value="M23_peptidase"/>
    <property type="match status" value="1"/>
</dbReference>
<dbReference type="SUPFAM" id="SSF51261">
    <property type="entry name" value="Duplicated hybrid motif"/>
    <property type="match status" value="1"/>
</dbReference>
<organism evidence="4 5">
    <name type="scientific">Gordonia phthalatica</name>
    <dbReference type="NCBI Taxonomy" id="1136941"/>
    <lineage>
        <taxon>Bacteria</taxon>
        <taxon>Bacillati</taxon>
        <taxon>Actinomycetota</taxon>
        <taxon>Actinomycetes</taxon>
        <taxon>Mycobacteriales</taxon>
        <taxon>Gordoniaceae</taxon>
        <taxon>Gordonia</taxon>
    </lineage>
</organism>
<dbReference type="OrthoDB" id="5245088at2"/>
<dbReference type="InterPro" id="IPR050570">
    <property type="entry name" value="Cell_wall_metabolism_enzyme"/>
</dbReference>
<dbReference type="PATRIC" id="fig|1136941.3.peg.1740"/>
<sequence>MRRRTMNSVAGLVLLLLLPQPPATARPAYDWPLQPRPSVTRAFDPPAKRWLSGHRGVDLGTQRETAVLAARAGTVTFAGSVVDRGVVSVLHPDGITTTYEPVTPQVRRGEHVRTGQVIGYLDAGHDGCTTAACLHWGARRGSGRTADYLNPLGLLGLLRVRLKPVQ</sequence>
<keyword evidence="1 2" id="KW-0732">Signal</keyword>
<reference evidence="4 5" key="2">
    <citation type="journal article" date="2017" name="Int. J. Syst. Evol. Microbiol.">
        <title>Gordonia phthalatica sp. nov., a di-n-butyl phthalate-degrading bacterium isolated from activated sludge.</title>
        <authorList>
            <person name="Jin D."/>
            <person name="Kong X."/>
            <person name="Jia M."/>
            <person name="Yu X."/>
            <person name="Wang X."/>
            <person name="Zhuang X."/>
            <person name="Deng Y."/>
            <person name="Bai Z."/>
        </authorList>
    </citation>
    <scope>NUCLEOTIDE SEQUENCE [LARGE SCALE GENOMIC DNA]</scope>
    <source>
        <strain evidence="4 5">QH-11</strain>
    </source>
</reference>
<keyword evidence="5" id="KW-1185">Reference proteome</keyword>
<accession>A0A0N9N1R4</accession>
<dbReference type="InterPro" id="IPR016047">
    <property type="entry name" value="M23ase_b-sheet_dom"/>
</dbReference>
<dbReference type="Pfam" id="PF01551">
    <property type="entry name" value="Peptidase_M23"/>
    <property type="match status" value="1"/>
</dbReference>
<gene>
    <name evidence="4" type="ORF">ACH46_08560</name>
</gene>
<evidence type="ECO:0000259" key="3">
    <source>
        <dbReference type="Pfam" id="PF01551"/>
    </source>
</evidence>
<dbReference type="GO" id="GO:0004222">
    <property type="term" value="F:metalloendopeptidase activity"/>
    <property type="evidence" value="ECO:0007669"/>
    <property type="project" value="TreeGrafter"/>
</dbReference>
<dbReference type="InterPro" id="IPR011055">
    <property type="entry name" value="Dup_hybrid_motif"/>
</dbReference>
<dbReference type="PANTHER" id="PTHR21666:SF289">
    <property type="entry name" value="L-ALA--D-GLU ENDOPEPTIDASE"/>
    <property type="match status" value="1"/>
</dbReference>
<dbReference type="STRING" id="1136941.ACH46_08560"/>
<feature type="signal peptide" evidence="2">
    <location>
        <begin position="1"/>
        <end position="25"/>
    </location>
</feature>
<proteinExistence type="predicted"/>
<reference evidence="5" key="1">
    <citation type="submission" date="2015-06" db="EMBL/GenBank/DDBJ databases">
        <title>Complete genome sequence and metabolic analysis of phthalate degradation pathway in Gordonia sp. QH-11.</title>
        <authorList>
            <person name="Jin D."/>
            <person name="Kong X."/>
            <person name="Bai Z."/>
        </authorList>
    </citation>
    <scope>NUCLEOTIDE SEQUENCE [LARGE SCALE GENOMIC DNA]</scope>
    <source>
        <strain evidence="5">QH-11</strain>
    </source>
</reference>
<dbReference type="AlphaFoldDB" id="A0A0N9N1R4"/>
<evidence type="ECO:0000313" key="4">
    <source>
        <dbReference type="EMBL" id="ALG84538.1"/>
    </source>
</evidence>
<evidence type="ECO:0000313" key="5">
    <source>
        <dbReference type="Proteomes" id="UP000063789"/>
    </source>
</evidence>
<name>A0A0N9N1R4_9ACTN</name>